<dbReference type="GO" id="GO:0000433">
    <property type="term" value="P:carbon catabolite repression of transcription from RNA polymerase II promoter by glucose"/>
    <property type="evidence" value="ECO:0007669"/>
    <property type="project" value="TreeGrafter"/>
</dbReference>
<dbReference type="GO" id="GO:0005634">
    <property type="term" value="C:nucleus"/>
    <property type="evidence" value="ECO:0007669"/>
    <property type="project" value="UniProtKB-SubCell"/>
</dbReference>
<keyword evidence="13" id="KW-1185">Reference proteome</keyword>
<feature type="region of interest" description="Disordered" evidence="10">
    <location>
        <begin position="1"/>
        <end position="43"/>
    </location>
</feature>
<feature type="domain" description="C2H2-type" evidence="11">
    <location>
        <begin position="677"/>
        <end position="701"/>
    </location>
</feature>
<keyword evidence="3" id="KW-0677">Repeat</keyword>
<dbReference type="GO" id="GO:0005737">
    <property type="term" value="C:cytoplasm"/>
    <property type="evidence" value="ECO:0007669"/>
    <property type="project" value="TreeGrafter"/>
</dbReference>
<feature type="compositionally biased region" description="Acidic residues" evidence="10">
    <location>
        <begin position="465"/>
        <end position="493"/>
    </location>
</feature>
<gene>
    <name evidence="12" type="ORF">R3P38DRAFT_1036931</name>
</gene>
<evidence type="ECO:0000256" key="10">
    <source>
        <dbReference type="SAM" id="MobiDB-lite"/>
    </source>
</evidence>
<reference evidence="12 13" key="1">
    <citation type="journal article" date="2024" name="J Genomics">
        <title>Draft genome sequencing and assembly of Favolaschia claudopus CIRM-BRFM 2984 isolated from oak limbs.</title>
        <authorList>
            <person name="Navarro D."/>
            <person name="Drula E."/>
            <person name="Chaduli D."/>
            <person name="Cazenave R."/>
            <person name="Ahrendt S."/>
            <person name="Wang J."/>
            <person name="Lipzen A."/>
            <person name="Daum C."/>
            <person name="Barry K."/>
            <person name="Grigoriev I.V."/>
            <person name="Favel A."/>
            <person name="Rosso M.N."/>
            <person name="Martin F."/>
        </authorList>
    </citation>
    <scope>NUCLEOTIDE SEQUENCE [LARGE SCALE GENOMIC DNA]</scope>
    <source>
        <strain evidence="12 13">CIRM-BRFM 2984</strain>
    </source>
</reference>
<dbReference type="Gene3D" id="3.30.160.60">
    <property type="entry name" value="Classic Zinc Finger"/>
    <property type="match status" value="2"/>
</dbReference>
<keyword evidence="5" id="KW-0862">Zinc</keyword>
<dbReference type="GO" id="GO:0008270">
    <property type="term" value="F:zinc ion binding"/>
    <property type="evidence" value="ECO:0007669"/>
    <property type="project" value="UniProtKB-KW"/>
</dbReference>
<feature type="domain" description="C2H2-type" evidence="11">
    <location>
        <begin position="646"/>
        <end position="676"/>
    </location>
</feature>
<evidence type="ECO:0000256" key="5">
    <source>
        <dbReference type="ARBA" id="ARBA00022833"/>
    </source>
</evidence>
<dbReference type="PROSITE" id="PS00028">
    <property type="entry name" value="ZINC_FINGER_C2H2_1"/>
    <property type="match status" value="2"/>
</dbReference>
<dbReference type="GO" id="GO:0000981">
    <property type="term" value="F:DNA-binding transcription factor activity, RNA polymerase II-specific"/>
    <property type="evidence" value="ECO:0007669"/>
    <property type="project" value="UniProtKB-ARBA"/>
</dbReference>
<feature type="region of interest" description="Disordered" evidence="10">
    <location>
        <begin position="208"/>
        <end position="301"/>
    </location>
</feature>
<keyword evidence="8" id="KW-0539">Nucleus</keyword>
<dbReference type="GO" id="GO:0000978">
    <property type="term" value="F:RNA polymerase II cis-regulatory region sequence-specific DNA binding"/>
    <property type="evidence" value="ECO:0007669"/>
    <property type="project" value="TreeGrafter"/>
</dbReference>
<evidence type="ECO:0000313" key="12">
    <source>
        <dbReference type="EMBL" id="KAK7026272.1"/>
    </source>
</evidence>
<comment type="caution">
    <text evidence="12">The sequence shown here is derived from an EMBL/GenBank/DDBJ whole genome shotgun (WGS) entry which is preliminary data.</text>
</comment>
<dbReference type="Pfam" id="PF00096">
    <property type="entry name" value="zf-C2H2"/>
    <property type="match status" value="2"/>
</dbReference>
<feature type="region of interest" description="Disordered" evidence="10">
    <location>
        <begin position="560"/>
        <end position="640"/>
    </location>
</feature>
<dbReference type="PROSITE" id="PS50157">
    <property type="entry name" value="ZINC_FINGER_C2H2_2"/>
    <property type="match status" value="2"/>
</dbReference>
<dbReference type="PANTHER" id="PTHR47428:SF2">
    <property type="entry name" value="ZINC FINGER PROTEIN RSV1"/>
    <property type="match status" value="1"/>
</dbReference>
<evidence type="ECO:0000256" key="1">
    <source>
        <dbReference type="ARBA" id="ARBA00004123"/>
    </source>
</evidence>
<dbReference type="InterPro" id="IPR036236">
    <property type="entry name" value="Znf_C2H2_sf"/>
</dbReference>
<evidence type="ECO:0000256" key="4">
    <source>
        <dbReference type="ARBA" id="ARBA00022771"/>
    </source>
</evidence>
<dbReference type="PANTHER" id="PTHR47428">
    <property type="entry name" value="REGULATORY PROTEIN MIG1-RELATED"/>
    <property type="match status" value="1"/>
</dbReference>
<proteinExistence type="predicted"/>
<keyword evidence="2" id="KW-0479">Metal-binding</keyword>
<evidence type="ECO:0000256" key="6">
    <source>
        <dbReference type="ARBA" id="ARBA00023015"/>
    </source>
</evidence>
<dbReference type="SUPFAM" id="SSF57667">
    <property type="entry name" value="beta-beta-alpha zinc fingers"/>
    <property type="match status" value="1"/>
</dbReference>
<feature type="compositionally biased region" description="Low complexity" evidence="10">
    <location>
        <begin position="263"/>
        <end position="275"/>
    </location>
</feature>
<dbReference type="InterPro" id="IPR051007">
    <property type="entry name" value="creA/MIG_C2H2-ZnF"/>
</dbReference>
<sequence>MATATATHPSHSHSHPGPPPSPVSPTYTDFSASSSEFTADSQSIRSPLDDAFDLHHQAQYAGAHHSSNGSHDEQQHLGFAYQHLPWSSPVLSASKKSLVGAGIFSAQGYYNAQAAQGYQHQTHLPLTLSGPPNHLPALEHPSAALSASSAHHPQLLDLPAADDWRASTYRSPISAVHHHQHHQLYNAVHPGGVQRSYSANAVYGYHYDTTPSPTSPTSPWDTHSQSSHHSSHSPHPSHPPQHANSQSPYAHAHTLSSSGGGSPALSAHSFSSSHSHSQHGGGGSPSSIQGAVTGGQPQVYPMAHAHSHSGVIPPEGAFVNVNVNASLNGNGVNGHFVPSQQHPHSMSHVNGHGAHHGHGHIDPRYVLGGGSPALSAHSLSHAGSGGRSQSGSPLVNVLGLDVSGGRFDDAEADLDAEAEGDVDAEGEVDGEFAHAATAASVDNRGRPRRGQAEDAARSDGSLSEYQEEDGDGDDDGEYQEEEDGDGDEGSDEEFLPRGVRRQRRGRYNNVNGSSYGYANANAGMGYDGVYEAGYTVPSQSYSPSSASSSAGFPMLSSGFPHPSHPSLASSGLNLDGNGGGGGGGRRQRTRPSAALPIPIPVPNLTKKSRGRRVPTVGMLYGEGGGGRRSAASTSSSNGGKTPARLYTCKVPGCGKCFARGEHLKRHVRSIHTWEKPHKCPYPGCGKNFSRHDNLGQHMRVHKDYVGRV</sequence>
<organism evidence="12 13">
    <name type="scientific">Favolaschia claudopus</name>
    <dbReference type="NCBI Taxonomy" id="2862362"/>
    <lineage>
        <taxon>Eukaryota</taxon>
        <taxon>Fungi</taxon>
        <taxon>Dikarya</taxon>
        <taxon>Basidiomycota</taxon>
        <taxon>Agaricomycotina</taxon>
        <taxon>Agaricomycetes</taxon>
        <taxon>Agaricomycetidae</taxon>
        <taxon>Agaricales</taxon>
        <taxon>Marasmiineae</taxon>
        <taxon>Mycenaceae</taxon>
        <taxon>Favolaschia</taxon>
    </lineage>
</organism>
<feature type="compositionally biased region" description="Low complexity" evidence="10">
    <location>
        <begin position="209"/>
        <end position="228"/>
    </location>
</feature>
<evidence type="ECO:0000256" key="9">
    <source>
        <dbReference type="PROSITE-ProRule" id="PRU00042"/>
    </source>
</evidence>
<dbReference type="AlphaFoldDB" id="A0AAW0BJ59"/>
<feature type="compositionally biased region" description="Low complexity" evidence="10">
    <location>
        <begin position="628"/>
        <end position="639"/>
    </location>
</feature>
<keyword evidence="7" id="KW-0804">Transcription</keyword>
<accession>A0AAW0BJ59</accession>
<dbReference type="InterPro" id="IPR013087">
    <property type="entry name" value="Znf_C2H2_type"/>
</dbReference>
<name>A0AAW0BJ59_9AGAR</name>
<keyword evidence="4 9" id="KW-0863">Zinc-finger</keyword>
<evidence type="ECO:0000256" key="7">
    <source>
        <dbReference type="ARBA" id="ARBA00023163"/>
    </source>
</evidence>
<dbReference type="EMBL" id="JAWWNJ010000032">
    <property type="protein sequence ID" value="KAK7026272.1"/>
    <property type="molecule type" value="Genomic_DNA"/>
</dbReference>
<dbReference type="SMART" id="SM00355">
    <property type="entry name" value="ZnF_C2H2"/>
    <property type="match status" value="2"/>
</dbReference>
<evidence type="ECO:0000259" key="11">
    <source>
        <dbReference type="PROSITE" id="PS50157"/>
    </source>
</evidence>
<keyword evidence="6" id="KW-0805">Transcription regulation</keyword>
<dbReference type="Proteomes" id="UP001362999">
    <property type="component" value="Unassembled WGS sequence"/>
</dbReference>
<feature type="compositionally biased region" description="Polar residues" evidence="10">
    <location>
        <begin position="26"/>
        <end position="43"/>
    </location>
</feature>
<protein>
    <recommendedName>
        <fullName evidence="11">C2H2-type domain-containing protein</fullName>
    </recommendedName>
</protein>
<evidence type="ECO:0000256" key="3">
    <source>
        <dbReference type="ARBA" id="ARBA00022737"/>
    </source>
</evidence>
<feature type="region of interest" description="Disordered" evidence="10">
    <location>
        <begin position="436"/>
        <end position="517"/>
    </location>
</feature>
<evidence type="ECO:0000256" key="2">
    <source>
        <dbReference type="ARBA" id="ARBA00022723"/>
    </source>
</evidence>
<evidence type="ECO:0000313" key="13">
    <source>
        <dbReference type="Proteomes" id="UP001362999"/>
    </source>
</evidence>
<evidence type="ECO:0000256" key="8">
    <source>
        <dbReference type="ARBA" id="ARBA00023242"/>
    </source>
</evidence>
<comment type="subcellular location">
    <subcellularLocation>
        <location evidence="1">Nucleus</location>
    </subcellularLocation>
</comment>
<dbReference type="FunFam" id="3.30.160.60:FF:000125">
    <property type="entry name" value="Putative zinc finger protein 143"/>
    <property type="match status" value="2"/>
</dbReference>